<dbReference type="InterPro" id="IPR036390">
    <property type="entry name" value="WH_DNA-bd_sf"/>
</dbReference>
<keyword evidence="2" id="KW-0678">Repressor</keyword>
<name>A0A1S1LRC4_MYCCH</name>
<dbReference type="GO" id="GO:0003677">
    <property type="term" value="F:DNA binding"/>
    <property type="evidence" value="ECO:0007669"/>
    <property type="project" value="UniProtKB-KW"/>
</dbReference>
<comment type="similarity">
    <text evidence="1">Belongs to the LysR transcriptional regulatory family.</text>
</comment>
<sequence>MSLDSQQLVAFAAVIEEGSFDAAARRLVITPSAVSQRVKALEQSVGQVLVRREKPCVATDAGVSLMRLAAQVGTLEREALREMGVDGSPIRVAIAVNADSFETWMGSVLAQIPDGVLIDIRVEDQDHSAELLRAGVVMAAVTTEPKPIAGCRSESLGSMRYFGMASPGYVARYLPDGLLDSGIEAVRRAPMMRWDRRDALQDQFLRKLFRRDVAVPEHYVPTTSGNTEALRVGLGWGMMLEQLDRSGLVDLAPGRYLDVPLYWQHWKFESSTLQAITSAVRKEASVLRREH</sequence>
<dbReference type="Gene3D" id="1.10.10.10">
    <property type="entry name" value="Winged helix-like DNA-binding domain superfamily/Winged helix DNA-binding domain"/>
    <property type="match status" value="1"/>
</dbReference>
<dbReference type="PANTHER" id="PTHR30579">
    <property type="entry name" value="TRANSCRIPTIONAL REGULATOR"/>
    <property type="match status" value="1"/>
</dbReference>
<dbReference type="InterPro" id="IPR036388">
    <property type="entry name" value="WH-like_DNA-bd_sf"/>
</dbReference>
<proteinExistence type="inferred from homology"/>
<dbReference type="InterPro" id="IPR000847">
    <property type="entry name" value="LysR_HTH_N"/>
</dbReference>
<keyword evidence="6" id="KW-0804">Transcription</keyword>
<dbReference type="FunFam" id="1.10.10.10:FF:000456">
    <property type="entry name" value="LysR family transcriptional regulator ArgP"/>
    <property type="match status" value="1"/>
</dbReference>
<dbReference type="InterPro" id="IPR050176">
    <property type="entry name" value="LTTR"/>
</dbReference>
<evidence type="ECO:0000256" key="3">
    <source>
        <dbReference type="ARBA" id="ARBA00023015"/>
    </source>
</evidence>
<keyword evidence="4" id="KW-0238">DNA-binding</keyword>
<evidence type="ECO:0000256" key="7">
    <source>
        <dbReference type="ARBA" id="ARBA00074218"/>
    </source>
</evidence>
<dbReference type="NCBIfam" id="TIGR03298">
    <property type="entry name" value="argP"/>
    <property type="match status" value="1"/>
</dbReference>
<feature type="domain" description="HTH lysR-type" evidence="8">
    <location>
        <begin position="3"/>
        <end position="59"/>
    </location>
</feature>
<dbReference type="RefSeq" id="WP_057969116.1">
    <property type="nucleotide sequence ID" value="NZ_MLIQ01000013.1"/>
</dbReference>
<protein>
    <recommendedName>
        <fullName evidence="7">HTH-type transcriptional regulator LysG</fullName>
    </recommendedName>
</protein>
<dbReference type="Gene3D" id="3.40.190.290">
    <property type="match status" value="1"/>
</dbReference>
<evidence type="ECO:0000256" key="1">
    <source>
        <dbReference type="ARBA" id="ARBA00009437"/>
    </source>
</evidence>
<comment type="caution">
    <text evidence="9">The sequence shown here is derived from an EMBL/GenBank/DDBJ whole genome shotgun (WGS) entry which is preliminary data.</text>
</comment>
<keyword evidence="3" id="KW-0805">Transcription regulation</keyword>
<evidence type="ECO:0000256" key="4">
    <source>
        <dbReference type="ARBA" id="ARBA00023125"/>
    </source>
</evidence>
<dbReference type="Proteomes" id="UP000180043">
    <property type="component" value="Unassembled WGS sequence"/>
</dbReference>
<evidence type="ECO:0000259" key="8">
    <source>
        <dbReference type="PROSITE" id="PS50931"/>
    </source>
</evidence>
<dbReference type="SUPFAM" id="SSF46785">
    <property type="entry name" value="Winged helix' DNA-binding domain"/>
    <property type="match status" value="1"/>
</dbReference>
<dbReference type="NCBIfam" id="NF002964">
    <property type="entry name" value="PRK03635.1"/>
    <property type="match status" value="1"/>
</dbReference>
<dbReference type="SUPFAM" id="SSF53850">
    <property type="entry name" value="Periplasmic binding protein-like II"/>
    <property type="match status" value="1"/>
</dbReference>
<evidence type="ECO:0000313" key="9">
    <source>
        <dbReference type="EMBL" id="OHU57958.1"/>
    </source>
</evidence>
<dbReference type="PANTHER" id="PTHR30579:SF2">
    <property type="entry name" value="HTH-TYPE TRANSCRIPTIONAL REGULATOR ARGP"/>
    <property type="match status" value="1"/>
</dbReference>
<evidence type="ECO:0000256" key="5">
    <source>
        <dbReference type="ARBA" id="ARBA00023159"/>
    </source>
</evidence>
<dbReference type="InterPro" id="IPR017685">
    <property type="entry name" value="ArgP"/>
</dbReference>
<reference evidence="9 10" key="1">
    <citation type="submission" date="2016-10" db="EMBL/GenBank/DDBJ databases">
        <title>Evaluation of Human, Veterinary and Environmental Mycobacterium chelonae Isolates by Core Genome Phylogenomic Analysis, Targeted Gene Comparison, and Anti-microbial Susceptibility Patterns: A Tale of Mistaken Identities.</title>
        <authorList>
            <person name="Fogelson S.B."/>
            <person name="Camus A.C."/>
            <person name="Lorenz W."/>
            <person name="Vasireddy R."/>
            <person name="Vasireddy S."/>
            <person name="Smith T."/>
            <person name="Brown-Elliott B.A."/>
            <person name="Wallace R.J.Jr."/>
            <person name="Hasan N.A."/>
            <person name="Reischl U."/>
            <person name="Sanchez S."/>
        </authorList>
    </citation>
    <scope>NUCLEOTIDE SEQUENCE [LARGE SCALE GENOMIC DNA]</scope>
    <source>
        <strain evidence="9 10">15515</strain>
    </source>
</reference>
<organism evidence="9 10">
    <name type="scientific">Mycobacteroides chelonae</name>
    <name type="common">Mycobacterium chelonae</name>
    <dbReference type="NCBI Taxonomy" id="1774"/>
    <lineage>
        <taxon>Bacteria</taxon>
        <taxon>Bacillati</taxon>
        <taxon>Actinomycetota</taxon>
        <taxon>Actinomycetes</taxon>
        <taxon>Mycobacteriales</taxon>
        <taxon>Mycobacteriaceae</taxon>
        <taxon>Mycobacteroides</taxon>
    </lineage>
</organism>
<evidence type="ECO:0000256" key="6">
    <source>
        <dbReference type="ARBA" id="ARBA00023163"/>
    </source>
</evidence>
<accession>A0A1S1LRC4</accession>
<dbReference type="Pfam" id="PF00126">
    <property type="entry name" value="HTH_1"/>
    <property type="match status" value="1"/>
</dbReference>
<evidence type="ECO:0000313" key="10">
    <source>
        <dbReference type="Proteomes" id="UP000180043"/>
    </source>
</evidence>
<dbReference type="NCBIfam" id="NF009888">
    <property type="entry name" value="PRK13348.1"/>
    <property type="match status" value="1"/>
</dbReference>
<dbReference type="GO" id="GO:0003700">
    <property type="term" value="F:DNA-binding transcription factor activity"/>
    <property type="evidence" value="ECO:0007669"/>
    <property type="project" value="InterPro"/>
</dbReference>
<keyword evidence="5" id="KW-0010">Activator</keyword>
<gene>
    <name evidence="9" type="ORF">BKG82_09990</name>
</gene>
<dbReference type="EMBL" id="MLIQ01000013">
    <property type="protein sequence ID" value="OHU57958.1"/>
    <property type="molecule type" value="Genomic_DNA"/>
</dbReference>
<dbReference type="PROSITE" id="PS50931">
    <property type="entry name" value="HTH_LYSR"/>
    <property type="match status" value="1"/>
</dbReference>
<evidence type="ECO:0000256" key="2">
    <source>
        <dbReference type="ARBA" id="ARBA00022491"/>
    </source>
</evidence>
<dbReference type="AlphaFoldDB" id="A0A1S1LRC4"/>